<dbReference type="AlphaFoldDB" id="A0A4Y2BIH5"/>
<reference evidence="1 2" key="1">
    <citation type="journal article" date="2019" name="Sci. Rep.">
        <title>Orb-weaving spider Araneus ventricosus genome elucidates the spidroin gene catalogue.</title>
        <authorList>
            <person name="Kono N."/>
            <person name="Nakamura H."/>
            <person name="Ohtoshi R."/>
            <person name="Moran D.A.P."/>
            <person name="Shinohara A."/>
            <person name="Yoshida Y."/>
            <person name="Fujiwara M."/>
            <person name="Mori M."/>
            <person name="Tomita M."/>
            <person name="Arakawa K."/>
        </authorList>
    </citation>
    <scope>NUCLEOTIDE SEQUENCE [LARGE SCALE GENOMIC DNA]</scope>
</reference>
<dbReference type="Proteomes" id="UP000499080">
    <property type="component" value="Unassembled WGS sequence"/>
</dbReference>
<accession>A0A4Y2BIH5</accession>
<organism evidence="1 2">
    <name type="scientific">Araneus ventricosus</name>
    <name type="common">Orbweaver spider</name>
    <name type="synonym">Epeira ventricosa</name>
    <dbReference type="NCBI Taxonomy" id="182803"/>
    <lineage>
        <taxon>Eukaryota</taxon>
        <taxon>Metazoa</taxon>
        <taxon>Ecdysozoa</taxon>
        <taxon>Arthropoda</taxon>
        <taxon>Chelicerata</taxon>
        <taxon>Arachnida</taxon>
        <taxon>Araneae</taxon>
        <taxon>Araneomorphae</taxon>
        <taxon>Entelegynae</taxon>
        <taxon>Araneoidea</taxon>
        <taxon>Araneidae</taxon>
        <taxon>Araneus</taxon>
    </lineage>
</organism>
<evidence type="ECO:0000313" key="2">
    <source>
        <dbReference type="Proteomes" id="UP000499080"/>
    </source>
</evidence>
<name>A0A4Y2BIH5_ARAVE</name>
<protein>
    <submittedName>
        <fullName evidence="1">Uncharacterized protein</fullName>
    </submittedName>
</protein>
<comment type="caution">
    <text evidence="1">The sequence shown here is derived from an EMBL/GenBank/DDBJ whole genome shotgun (WGS) entry which is preliminary data.</text>
</comment>
<proteinExistence type="predicted"/>
<sequence>MATKSDQPDMSTLLTYRSLCHWSWHTTGSLWPGVKVSASGSEDPRFESRFHQRFVAYVGLVHVKSDFKSQMFSHWCSMEVWRGGLPTLVSSSSDHGSE</sequence>
<evidence type="ECO:0000313" key="1">
    <source>
        <dbReference type="EMBL" id="GBL91195.1"/>
    </source>
</evidence>
<keyword evidence="2" id="KW-1185">Reference proteome</keyword>
<dbReference type="EMBL" id="BGPR01000077">
    <property type="protein sequence ID" value="GBL91195.1"/>
    <property type="molecule type" value="Genomic_DNA"/>
</dbReference>
<gene>
    <name evidence="1" type="ORF">AVEN_195094_1</name>
</gene>